<evidence type="ECO:0000256" key="1">
    <source>
        <dbReference type="SAM" id="Phobius"/>
    </source>
</evidence>
<keyword evidence="3" id="KW-1185">Reference proteome</keyword>
<dbReference type="Proteomes" id="UP000283530">
    <property type="component" value="Unassembled WGS sequence"/>
</dbReference>
<accession>A0A3S3M7H8</accession>
<keyword evidence="1" id="KW-1133">Transmembrane helix</keyword>
<keyword evidence="1" id="KW-0812">Transmembrane</keyword>
<dbReference type="Pfam" id="PF03140">
    <property type="entry name" value="DUF247"/>
    <property type="match status" value="1"/>
</dbReference>
<dbReference type="PANTHER" id="PTHR31549:SF149">
    <property type="entry name" value="ISOPRENOID SYNTHASE DOMAIN-CONTAINING PROTEIN"/>
    <property type="match status" value="1"/>
</dbReference>
<dbReference type="InterPro" id="IPR004158">
    <property type="entry name" value="DUF247_pln"/>
</dbReference>
<dbReference type="PANTHER" id="PTHR31549">
    <property type="entry name" value="PROTEIN, PUTATIVE (DUF247)-RELATED-RELATED"/>
    <property type="match status" value="1"/>
</dbReference>
<dbReference type="EMBL" id="QPKB01000001">
    <property type="protein sequence ID" value="RWR74670.1"/>
    <property type="molecule type" value="Genomic_DNA"/>
</dbReference>
<gene>
    <name evidence="2" type="ORF">CKAN_00301000</name>
</gene>
<evidence type="ECO:0000313" key="2">
    <source>
        <dbReference type="EMBL" id="RWR74670.1"/>
    </source>
</evidence>
<feature type="transmembrane region" description="Helical" evidence="1">
    <location>
        <begin position="458"/>
        <end position="482"/>
    </location>
</feature>
<name>A0A3S3M7H8_9MAGN</name>
<dbReference type="OrthoDB" id="1849062at2759"/>
<sequence length="491" mass="56628">MAADQSNHDGTVPLSEEPKTREWLIEIMKGKEHDSQTKAKPQIQKVAGILRETESNQTCFDPLVVSFGPYHHGKPRLRPMESYKEVAARWFFSLSAGNKPKKSISDVEVKNVYDKFVAEATKELSPRENYADNFIDIYNQAEFMKMMFLDGCFILYFIHHLVVKVTDDLPESGHLNQRHILRDMFLLENQIPYSILKALMSLLPNRSFDDDVIIEFIYVVFLPPYEINLNNIGFFKLLFFIFKNMFFPKWNHPFKVFLRSVSDDRRKPLHLLDLLRDLLIGVGASPSSSGSGYWHYYFRPVRELKATGIQVRRSSVTLLSDVKFKKGLTNSHLELPQLIVDESTKTRLLNLVAYEMSSDGLLDRTVTSYICFLNSLIYNTEDVKELRSENILLNRLGSNDEVVQLFKELAAHSSPDYSGYGDVIKGIDEHCKRHLNHTRILIGQWTSQFTRTYFTSPWTVISLIAAIFVISLTLVQTIYTALSFYDSNKTD</sequence>
<dbReference type="STRING" id="337451.A0A3S3M7H8"/>
<comment type="caution">
    <text evidence="2">The sequence shown here is derived from an EMBL/GenBank/DDBJ whole genome shotgun (WGS) entry which is preliminary data.</text>
</comment>
<organism evidence="2 3">
    <name type="scientific">Cinnamomum micranthum f. kanehirae</name>
    <dbReference type="NCBI Taxonomy" id="337451"/>
    <lineage>
        <taxon>Eukaryota</taxon>
        <taxon>Viridiplantae</taxon>
        <taxon>Streptophyta</taxon>
        <taxon>Embryophyta</taxon>
        <taxon>Tracheophyta</taxon>
        <taxon>Spermatophyta</taxon>
        <taxon>Magnoliopsida</taxon>
        <taxon>Magnoliidae</taxon>
        <taxon>Laurales</taxon>
        <taxon>Lauraceae</taxon>
        <taxon>Cinnamomum</taxon>
    </lineage>
</organism>
<dbReference type="AlphaFoldDB" id="A0A3S3M7H8"/>
<evidence type="ECO:0000313" key="3">
    <source>
        <dbReference type="Proteomes" id="UP000283530"/>
    </source>
</evidence>
<proteinExistence type="predicted"/>
<keyword evidence="1" id="KW-0472">Membrane</keyword>
<reference evidence="2 3" key="1">
    <citation type="journal article" date="2019" name="Nat. Plants">
        <title>Stout camphor tree genome fills gaps in understanding of flowering plant genome evolution.</title>
        <authorList>
            <person name="Chaw S.M."/>
            <person name="Liu Y.C."/>
            <person name="Wu Y.W."/>
            <person name="Wang H.Y."/>
            <person name="Lin C.I."/>
            <person name="Wu C.S."/>
            <person name="Ke H.M."/>
            <person name="Chang L.Y."/>
            <person name="Hsu C.Y."/>
            <person name="Yang H.T."/>
            <person name="Sudianto E."/>
            <person name="Hsu M.H."/>
            <person name="Wu K.P."/>
            <person name="Wang L.N."/>
            <person name="Leebens-Mack J.H."/>
            <person name="Tsai I.J."/>
        </authorList>
    </citation>
    <scope>NUCLEOTIDE SEQUENCE [LARGE SCALE GENOMIC DNA]</scope>
    <source>
        <strain evidence="3">cv. Chaw 1501</strain>
        <tissue evidence="2">Young leaves</tissue>
    </source>
</reference>
<protein>
    <submittedName>
        <fullName evidence="2">Upf0481 protein</fullName>
    </submittedName>
</protein>